<dbReference type="EMBL" id="JAOAOG010000073">
    <property type="protein sequence ID" value="KAJ6250658.1"/>
    <property type="molecule type" value="Genomic_DNA"/>
</dbReference>
<proteinExistence type="predicted"/>
<evidence type="ECO:0000256" key="1">
    <source>
        <dbReference type="SAM" id="MobiDB-lite"/>
    </source>
</evidence>
<dbReference type="Proteomes" id="UP001150062">
    <property type="component" value="Unassembled WGS sequence"/>
</dbReference>
<organism evidence="2 3">
    <name type="scientific">Anaeramoeba flamelloides</name>
    <dbReference type="NCBI Taxonomy" id="1746091"/>
    <lineage>
        <taxon>Eukaryota</taxon>
        <taxon>Metamonada</taxon>
        <taxon>Anaeramoebidae</taxon>
        <taxon>Anaeramoeba</taxon>
    </lineage>
</organism>
<keyword evidence="3" id="KW-1185">Reference proteome</keyword>
<reference evidence="2" key="1">
    <citation type="submission" date="2022-08" db="EMBL/GenBank/DDBJ databases">
        <title>Novel sulfate-reducing endosymbionts in the free-living metamonad Anaeramoeba.</title>
        <authorList>
            <person name="Jerlstrom-Hultqvist J."/>
            <person name="Cepicka I."/>
            <person name="Gallot-Lavallee L."/>
            <person name="Salas-Leiva D."/>
            <person name="Curtis B.A."/>
            <person name="Zahonova K."/>
            <person name="Pipaliya S."/>
            <person name="Dacks J."/>
            <person name="Roger A.J."/>
        </authorList>
    </citation>
    <scope>NUCLEOTIDE SEQUENCE</scope>
    <source>
        <strain evidence="2">Schooner1</strain>
    </source>
</reference>
<evidence type="ECO:0000313" key="3">
    <source>
        <dbReference type="Proteomes" id="UP001150062"/>
    </source>
</evidence>
<sequence length="575" mass="67822">MQNSTKPFPHNVNPIFLDTKNWVLTDTIQIKKKISHKNKKNVLCVWHGKHCAITNSRKYNLQKHGGRYDLNKKQIGKQSYICKNCYNLWNSWNRFGSPKILTLQEWIDNSKDPIENEDTENSSVSDGSDYKEEEVEEELHCGNLTHQPSYNEEEYRIYLMTQEANGKELRTTIFGSVKERVKEQEQEKRKEKERKKEEKKNQIEQLKKKFKPNEDQIIRQKSLESGKEQLKPNVSSELQTPHSNYMVNSKQMILLLNNLHCPCGRRKTLEELKENYGSFRAILNCKKCPIKQYKDNKETFNFSNKIEGMGKNNNNAVFRTEIGQRKIIASVLAGNFYENYREQMEMLGLYYLKKNAYYKTIDLLIRQTNILFQDHLKENRSKMDLNNLTICIDAGWSSRRNANECCFIVIDNKTKLLFDLIVITRGNFSGASGNMEAEAARVFCNKHKDYINLVGVVKDGDTKLSKIFEATWNQVKILKDRNHLLKNVRKNIEENTKYRCVKKIKTTLTQWIRSKAEISWSSVELKIYIEMSIFHYLNNHCCCEHKGNYTDRYKFPNLNIIDKKFLLEQKKNYRI</sequence>
<feature type="region of interest" description="Disordered" evidence="1">
    <location>
        <begin position="183"/>
        <end position="203"/>
    </location>
</feature>
<protein>
    <submittedName>
        <fullName evidence="2">Cancer-related regulator of actin dynamics</fullName>
    </submittedName>
</protein>
<comment type="caution">
    <text evidence="2">The sequence shown here is derived from an EMBL/GenBank/DDBJ whole genome shotgun (WGS) entry which is preliminary data.</text>
</comment>
<accession>A0ABQ8Z193</accession>
<name>A0ABQ8Z193_9EUKA</name>
<gene>
    <name evidence="2" type="ORF">M0813_15470</name>
</gene>
<feature type="region of interest" description="Disordered" evidence="1">
    <location>
        <begin position="111"/>
        <end position="132"/>
    </location>
</feature>
<evidence type="ECO:0000313" key="2">
    <source>
        <dbReference type="EMBL" id="KAJ6250658.1"/>
    </source>
</evidence>